<feature type="domain" description="RAMA" evidence="2">
    <location>
        <begin position="201"/>
        <end position="285"/>
    </location>
</feature>
<evidence type="ECO:0000313" key="3">
    <source>
        <dbReference type="EMBL" id="MBB5808875.1"/>
    </source>
</evidence>
<dbReference type="AlphaFoldDB" id="A0A7W9HUV2"/>
<protein>
    <recommendedName>
        <fullName evidence="2">RAMA domain-containing protein</fullName>
    </recommendedName>
</protein>
<feature type="region of interest" description="Disordered" evidence="1">
    <location>
        <begin position="1"/>
        <end position="41"/>
    </location>
</feature>
<feature type="compositionally biased region" description="Low complexity" evidence="1">
    <location>
        <begin position="1"/>
        <end position="18"/>
    </location>
</feature>
<dbReference type="Pfam" id="PF18755">
    <property type="entry name" value="RAMA"/>
    <property type="match status" value="1"/>
</dbReference>
<dbReference type="RefSeq" id="WP_184928719.1">
    <property type="nucleotide sequence ID" value="NZ_JACHMO010000001.1"/>
</dbReference>
<evidence type="ECO:0000313" key="4">
    <source>
        <dbReference type="Proteomes" id="UP000552097"/>
    </source>
</evidence>
<name>A0A7W9HUV2_9PSEU</name>
<evidence type="ECO:0000256" key="1">
    <source>
        <dbReference type="SAM" id="MobiDB-lite"/>
    </source>
</evidence>
<accession>A0A7W9HUV2</accession>
<keyword evidence="4" id="KW-1185">Reference proteome</keyword>
<comment type="caution">
    <text evidence="3">The sequence shown here is derived from an EMBL/GenBank/DDBJ whole genome shotgun (WGS) entry which is preliminary data.</text>
</comment>
<organism evidence="3 4">
    <name type="scientific">Saccharothrix ecbatanensis</name>
    <dbReference type="NCBI Taxonomy" id="1105145"/>
    <lineage>
        <taxon>Bacteria</taxon>
        <taxon>Bacillati</taxon>
        <taxon>Actinomycetota</taxon>
        <taxon>Actinomycetes</taxon>
        <taxon>Pseudonocardiales</taxon>
        <taxon>Pseudonocardiaceae</taxon>
        <taxon>Saccharothrix</taxon>
    </lineage>
</organism>
<reference evidence="3 4" key="1">
    <citation type="submission" date="2020-08" db="EMBL/GenBank/DDBJ databases">
        <title>Sequencing the genomes of 1000 actinobacteria strains.</title>
        <authorList>
            <person name="Klenk H.-P."/>
        </authorList>
    </citation>
    <scope>NUCLEOTIDE SEQUENCE [LARGE SCALE GENOMIC DNA]</scope>
    <source>
        <strain evidence="3 4">DSM 45486</strain>
    </source>
</reference>
<dbReference type="EMBL" id="JACHMO010000001">
    <property type="protein sequence ID" value="MBB5808875.1"/>
    <property type="molecule type" value="Genomic_DNA"/>
</dbReference>
<dbReference type="Proteomes" id="UP000552097">
    <property type="component" value="Unassembled WGS sequence"/>
</dbReference>
<sequence>MTADTTPPTPPEATSDAAVAAPSGDTATTPGPMPVTTQDDEETTTLWRQGLPADAVVLAPSIAATPMRQPENTWAMLVLAADVMDDTDPDREGEVALFAGCWLPGQPQAAMCEEDLVLVLTAPDGESPPDDQVDVEMLLAHGSQWLRVGEWKGADPRWPWTVAVTAAAIMGRCVETTEAATLPPNVTVDRPLQGWGGKGGLVDLLAAGLLQAGEEFIWDRPARGTRHTAHIHPNGTLVLADGRAYHHPSGAIAALGGKNMSGWRSWKRTSDRRTLSDLRTELRAHRGQAIEPHRGQ</sequence>
<gene>
    <name evidence="3" type="ORF">F4560_008643</name>
</gene>
<evidence type="ECO:0000259" key="2">
    <source>
        <dbReference type="Pfam" id="PF18755"/>
    </source>
</evidence>
<dbReference type="InterPro" id="IPR040843">
    <property type="entry name" value="RAMA"/>
</dbReference>
<proteinExistence type="predicted"/>